<accession>A0A2P5I8M1</accession>
<evidence type="ECO:0000313" key="2">
    <source>
        <dbReference type="EMBL" id="POS78838.1"/>
    </source>
</evidence>
<feature type="region of interest" description="Disordered" evidence="1">
    <location>
        <begin position="11"/>
        <end position="106"/>
    </location>
</feature>
<evidence type="ECO:0000313" key="3">
    <source>
        <dbReference type="Proteomes" id="UP000094444"/>
    </source>
</evidence>
<comment type="caution">
    <text evidence="2">The sequence shown here is derived from an EMBL/GenBank/DDBJ whole genome shotgun (WGS) entry which is preliminary data.</text>
</comment>
<keyword evidence="3" id="KW-1185">Reference proteome</keyword>
<gene>
    <name evidence="2" type="ORF">DHEL01_v202764</name>
</gene>
<feature type="compositionally biased region" description="Low complexity" evidence="1">
    <location>
        <begin position="173"/>
        <end position="190"/>
    </location>
</feature>
<dbReference type="Proteomes" id="UP000094444">
    <property type="component" value="Unassembled WGS sequence"/>
</dbReference>
<dbReference type="EMBL" id="MAVT02000156">
    <property type="protein sequence ID" value="POS78838.1"/>
    <property type="molecule type" value="Genomic_DNA"/>
</dbReference>
<name>A0A2P5I8M1_DIAHE</name>
<feature type="compositionally biased region" description="Low complexity" evidence="1">
    <location>
        <begin position="15"/>
        <end position="43"/>
    </location>
</feature>
<organism evidence="2 3">
    <name type="scientific">Diaporthe helianthi</name>
    <dbReference type="NCBI Taxonomy" id="158607"/>
    <lineage>
        <taxon>Eukaryota</taxon>
        <taxon>Fungi</taxon>
        <taxon>Dikarya</taxon>
        <taxon>Ascomycota</taxon>
        <taxon>Pezizomycotina</taxon>
        <taxon>Sordariomycetes</taxon>
        <taxon>Sordariomycetidae</taxon>
        <taxon>Diaporthales</taxon>
        <taxon>Diaporthaceae</taxon>
        <taxon>Diaporthe</taxon>
    </lineage>
</organism>
<reference evidence="2" key="1">
    <citation type="submission" date="2017-09" db="EMBL/GenBank/DDBJ databases">
        <title>Polyketide synthases of a Diaporthe helianthi virulent isolate.</title>
        <authorList>
            <person name="Baroncelli R."/>
        </authorList>
    </citation>
    <scope>NUCLEOTIDE SEQUENCE [LARGE SCALE GENOMIC DNA]</scope>
    <source>
        <strain evidence="2">7/96</strain>
    </source>
</reference>
<dbReference type="AlphaFoldDB" id="A0A2P5I8M1"/>
<feature type="compositionally biased region" description="Polar residues" evidence="1">
    <location>
        <begin position="260"/>
        <end position="271"/>
    </location>
</feature>
<evidence type="ECO:0000256" key="1">
    <source>
        <dbReference type="SAM" id="MobiDB-lite"/>
    </source>
</evidence>
<dbReference type="InParanoid" id="A0A2P5I8M1"/>
<feature type="compositionally biased region" description="Basic and acidic residues" evidence="1">
    <location>
        <begin position="97"/>
        <end position="106"/>
    </location>
</feature>
<feature type="compositionally biased region" description="Low complexity" evidence="1">
    <location>
        <begin position="64"/>
        <end position="75"/>
    </location>
</feature>
<feature type="compositionally biased region" description="Basic and acidic residues" evidence="1">
    <location>
        <begin position="233"/>
        <end position="245"/>
    </location>
</feature>
<protein>
    <submittedName>
        <fullName evidence="2">Uncharacterized protein</fullName>
    </submittedName>
</protein>
<feature type="region of interest" description="Disordered" evidence="1">
    <location>
        <begin position="168"/>
        <end position="279"/>
    </location>
</feature>
<dbReference type="OrthoDB" id="5279705at2759"/>
<sequence>MFTTMGLTPIFPDFASHAPSSPYSPSAYRPAISSPLSSSPIRATTPPSPPLSACDANARREIQSSRISASWSSSSGPTKPVSRFASRPARPNPVVSQKREAAQESRRKLFLKNVRQRAEDSRWERRGGEQELLKLEWISLNKGLRQAKNADLDGLVSESDIEEAARLRDEEVAAGAGSSAAAPWGQAGQSNPDVDEMMVDTLEREQQAEIEEYEAIVASMQSGASGGQPWGEQDERKPPDSPHLSEDDDDYDALFMDYLSQEQQGTGQAPASSGEMDLS</sequence>
<proteinExistence type="predicted"/>
<dbReference type="STRING" id="158607.A0A2P5I8M1"/>